<dbReference type="InterPro" id="IPR050611">
    <property type="entry name" value="ABCF"/>
</dbReference>
<evidence type="ECO:0000313" key="5">
    <source>
        <dbReference type="EMBL" id="MFD2670161.1"/>
    </source>
</evidence>
<evidence type="ECO:0000256" key="2">
    <source>
        <dbReference type="ARBA" id="ARBA00022741"/>
    </source>
</evidence>
<keyword evidence="1" id="KW-0677">Repeat</keyword>
<dbReference type="Pfam" id="PF00005">
    <property type="entry name" value="ABC_tran"/>
    <property type="match status" value="2"/>
</dbReference>
<organism evidence="5 6">
    <name type="scientific">Marinicrinis sediminis</name>
    <dbReference type="NCBI Taxonomy" id="1652465"/>
    <lineage>
        <taxon>Bacteria</taxon>
        <taxon>Bacillati</taxon>
        <taxon>Bacillota</taxon>
        <taxon>Bacilli</taxon>
        <taxon>Bacillales</taxon>
        <taxon>Paenibacillaceae</taxon>
    </lineage>
</organism>
<dbReference type="RefSeq" id="WP_379927500.1">
    <property type="nucleotide sequence ID" value="NZ_JBHUMM010000001.1"/>
</dbReference>
<dbReference type="PANTHER" id="PTHR19211:SF14">
    <property type="entry name" value="ATP-BINDING CASSETTE SUB-FAMILY F MEMBER 1"/>
    <property type="match status" value="1"/>
</dbReference>
<comment type="caution">
    <text evidence="5">The sequence shown here is derived from an EMBL/GenBank/DDBJ whole genome shotgun (WGS) entry which is preliminary data.</text>
</comment>
<evidence type="ECO:0000256" key="3">
    <source>
        <dbReference type="ARBA" id="ARBA00022840"/>
    </source>
</evidence>
<evidence type="ECO:0000259" key="4">
    <source>
        <dbReference type="PROSITE" id="PS50893"/>
    </source>
</evidence>
<dbReference type="NCBIfam" id="NF000355">
    <property type="entry name" value="ribo_prot_ABC_F"/>
    <property type="match status" value="1"/>
</dbReference>
<dbReference type="PROSITE" id="PS00211">
    <property type="entry name" value="ABC_TRANSPORTER_1"/>
    <property type="match status" value="1"/>
</dbReference>
<evidence type="ECO:0000256" key="1">
    <source>
        <dbReference type="ARBA" id="ARBA00022737"/>
    </source>
</evidence>
<accession>A0ABW5R5X5</accession>
<dbReference type="PANTHER" id="PTHR19211">
    <property type="entry name" value="ATP-BINDING TRANSPORT PROTEIN-RELATED"/>
    <property type="match status" value="1"/>
</dbReference>
<dbReference type="CDD" id="cd03221">
    <property type="entry name" value="ABCF_EF-3"/>
    <property type="match status" value="2"/>
</dbReference>
<proteinExistence type="predicted"/>
<reference evidence="6" key="1">
    <citation type="journal article" date="2019" name="Int. J. Syst. Evol. Microbiol.">
        <title>The Global Catalogue of Microorganisms (GCM) 10K type strain sequencing project: providing services to taxonomists for standard genome sequencing and annotation.</title>
        <authorList>
            <consortium name="The Broad Institute Genomics Platform"/>
            <consortium name="The Broad Institute Genome Sequencing Center for Infectious Disease"/>
            <person name="Wu L."/>
            <person name="Ma J."/>
        </authorList>
    </citation>
    <scope>NUCLEOTIDE SEQUENCE [LARGE SCALE GENOMIC DNA]</scope>
    <source>
        <strain evidence="6">KCTC 33676</strain>
    </source>
</reference>
<dbReference type="SUPFAM" id="SSF52540">
    <property type="entry name" value="P-loop containing nucleoside triphosphate hydrolases"/>
    <property type="match status" value="2"/>
</dbReference>
<protein>
    <submittedName>
        <fullName evidence="5">Ribosomal protection-like ABC-F family protein</fullName>
    </submittedName>
</protein>
<dbReference type="InterPro" id="IPR017871">
    <property type="entry name" value="ABC_transporter-like_CS"/>
</dbReference>
<keyword evidence="3" id="KW-0067">ATP-binding</keyword>
<gene>
    <name evidence="5" type="primary">abc-f</name>
    <name evidence="5" type="ORF">ACFSUC_00905</name>
</gene>
<name>A0ABW5R5X5_9BACL</name>
<dbReference type="SMART" id="SM00382">
    <property type="entry name" value="AAA"/>
    <property type="match status" value="2"/>
</dbReference>
<feature type="domain" description="ABC transporter" evidence="4">
    <location>
        <begin position="4"/>
        <end position="249"/>
    </location>
</feature>
<dbReference type="Gene3D" id="3.40.50.300">
    <property type="entry name" value="P-loop containing nucleotide triphosphate hydrolases"/>
    <property type="match status" value="2"/>
</dbReference>
<feature type="domain" description="ABC transporter" evidence="4">
    <location>
        <begin position="342"/>
        <end position="559"/>
    </location>
</feature>
<dbReference type="Proteomes" id="UP001597497">
    <property type="component" value="Unassembled WGS sequence"/>
</dbReference>
<evidence type="ECO:0000313" key="6">
    <source>
        <dbReference type="Proteomes" id="UP001597497"/>
    </source>
</evidence>
<dbReference type="EMBL" id="JBHUMM010000001">
    <property type="protein sequence ID" value="MFD2670161.1"/>
    <property type="molecule type" value="Genomic_DNA"/>
</dbReference>
<dbReference type="InterPro" id="IPR027417">
    <property type="entry name" value="P-loop_NTPase"/>
</dbReference>
<dbReference type="InterPro" id="IPR003593">
    <property type="entry name" value="AAA+_ATPase"/>
</dbReference>
<keyword evidence="6" id="KW-1185">Reference proteome</keyword>
<sequence>MYAIQGQSLQIDIEGMECLKQVQIEVKEGEKVALIGRNGVGKTTLLQVLLGRRAAEEGYVHRAVPLEEWGSVEQHWTAMEQQTVLDAVKNARPELKLLQQQLNDWQNGMDGYIDRQQQYMELGGYDWELAVEKALVQVGLTSDHWNRKLAQLSGGQKTKVQLATLLVRKPKVMIMDEPTNHLDQETVEWLQDWMKRYEGTILYVSHDRALIEATADAVIELTREGTNRTEGGYTKYLAQKEAARKRQAALYKQQQGERQQLLDSIRRYQQWFQSAEANAGRNSEVRITKSYYAAKAKKNVARFHAKQKELERLEHKRVEKPQEHAEIQVRWKDEELKSKALIRMEDMSFAYPQAEPDAPRLLQGVHLTITPQDRLAITGPNGSGKSTLLKLMTGELSPTTGKVIRHPRCQIGYFSQELERLDPEETLLDSLLKLPNMTQTEARTILGCFLFPRDAVYKQIGDLSMGEKCRAAFLRLYYSGAHLLVLDEPTNYLDMETRERMETAFSSFPGAVVFVTHDRYMRDKLGKRRVQIENGQVLLRSLDPEDDKSESDYTEVLQQLEELSVMGQTGKEDICIETLVKNEQKGRK</sequence>
<dbReference type="InterPro" id="IPR003439">
    <property type="entry name" value="ABC_transporter-like_ATP-bd"/>
</dbReference>
<dbReference type="PROSITE" id="PS50893">
    <property type="entry name" value="ABC_TRANSPORTER_2"/>
    <property type="match status" value="2"/>
</dbReference>
<keyword evidence="2" id="KW-0547">Nucleotide-binding</keyword>